<reference evidence="1" key="1">
    <citation type="journal article" date="2014" name="Int. J. Syst. Evol. Microbiol.">
        <title>Complete genome of a new Firmicutes species belonging to the dominant human colonic microbiota ('Ruminococcus bicirculans') reveals two chromosomes and a selective capacity to utilize plant glucans.</title>
        <authorList>
            <consortium name="NISC Comparative Sequencing Program"/>
            <person name="Wegmann U."/>
            <person name="Louis P."/>
            <person name="Goesmann A."/>
            <person name="Henrissat B."/>
            <person name="Duncan S.H."/>
            <person name="Flint H.J."/>
        </authorList>
    </citation>
    <scope>NUCLEOTIDE SEQUENCE</scope>
    <source>
        <strain evidence="1">NBRC 108216</strain>
    </source>
</reference>
<dbReference type="InterPro" id="IPR014990">
    <property type="entry name" value="DUF1838"/>
</dbReference>
<dbReference type="Pfam" id="PF08894">
    <property type="entry name" value="DUF1838"/>
    <property type="match status" value="1"/>
</dbReference>
<dbReference type="EMBL" id="BSNJ01000010">
    <property type="protein sequence ID" value="GLQ22093.1"/>
    <property type="molecule type" value="Genomic_DNA"/>
</dbReference>
<evidence type="ECO:0008006" key="3">
    <source>
        <dbReference type="Google" id="ProtNLM"/>
    </source>
</evidence>
<protein>
    <recommendedName>
        <fullName evidence="3">DUF1838 domain-containing protein</fullName>
    </recommendedName>
</protein>
<reference evidence="1" key="2">
    <citation type="submission" date="2023-01" db="EMBL/GenBank/DDBJ databases">
        <title>Draft genome sequence of Algimonas porphyrae strain NBRC 108216.</title>
        <authorList>
            <person name="Sun Q."/>
            <person name="Mori K."/>
        </authorList>
    </citation>
    <scope>NUCLEOTIDE SEQUENCE</scope>
    <source>
        <strain evidence="1">NBRC 108216</strain>
    </source>
</reference>
<dbReference type="RefSeq" id="WP_284374356.1">
    <property type="nucleotide sequence ID" value="NZ_BSNJ01000010.1"/>
</dbReference>
<sequence length="294" mass="32719">MKIDLNVERRHYLKAGLGAVALGSIATSACSSTSNVSNEQKSPRPDLYDLGDPAQNLEAFVKVMGDLTGRGVWYTAKGRIYLIREGEMPLPFLGVEGLRYAKFTSIGDGRYLQATRDWALYRNIQTDQVLAEFDNPLTGQTVFVHPILTRYFDWTLDAQTGQIMEGYSGDAYIMERPFLAPWVRDSASMTVTLELLVRYASGVGGGEWFNLTAPADQINDPDRPQTAASLAWTGHSPIMSWLNMADIEGRTLWQSTGQKHSDLSTVSSRFKAELDEVFPGSLYAPETYEKPVKE</sequence>
<gene>
    <name evidence="1" type="ORF">GCM10007854_30480</name>
</gene>
<dbReference type="PROSITE" id="PS51257">
    <property type="entry name" value="PROKAR_LIPOPROTEIN"/>
    <property type="match status" value="1"/>
</dbReference>
<evidence type="ECO:0000313" key="2">
    <source>
        <dbReference type="Proteomes" id="UP001161390"/>
    </source>
</evidence>
<name>A0ABQ5V3Q8_9PROT</name>
<evidence type="ECO:0000313" key="1">
    <source>
        <dbReference type="EMBL" id="GLQ22093.1"/>
    </source>
</evidence>
<accession>A0ABQ5V3Q8</accession>
<comment type="caution">
    <text evidence="1">The sequence shown here is derived from an EMBL/GenBank/DDBJ whole genome shotgun (WGS) entry which is preliminary data.</text>
</comment>
<proteinExistence type="predicted"/>
<dbReference type="Proteomes" id="UP001161390">
    <property type="component" value="Unassembled WGS sequence"/>
</dbReference>
<organism evidence="1 2">
    <name type="scientific">Algimonas porphyrae</name>
    <dbReference type="NCBI Taxonomy" id="1128113"/>
    <lineage>
        <taxon>Bacteria</taxon>
        <taxon>Pseudomonadati</taxon>
        <taxon>Pseudomonadota</taxon>
        <taxon>Alphaproteobacteria</taxon>
        <taxon>Maricaulales</taxon>
        <taxon>Robiginitomaculaceae</taxon>
        <taxon>Algimonas</taxon>
    </lineage>
</organism>
<keyword evidence="2" id="KW-1185">Reference proteome</keyword>